<dbReference type="InterPro" id="IPR036770">
    <property type="entry name" value="Ankyrin_rpt-contain_sf"/>
</dbReference>
<dbReference type="Proteomes" id="UP000186817">
    <property type="component" value="Unassembled WGS sequence"/>
</dbReference>
<dbReference type="Gene3D" id="1.25.40.20">
    <property type="entry name" value="Ankyrin repeat-containing domain"/>
    <property type="match status" value="1"/>
</dbReference>
<keyword evidence="5" id="KW-1185">Reference proteome</keyword>
<reference evidence="4 5" key="1">
    <citation type="submission" date="2016-02" db="EMBL/GenBank/DDBJ databases">
        <title>Genome analysis of coral dinoflagellate symbionts highlights evolutionary adaptations to a symbiotic lifestyle.</title>
        <authorList>
            <person name="Aranda M."/>
            <person name="Li Y."/>
            <person name="Liew Y.J."/>
            <person name="Baumgarten S."/>
            <person name="Simakov O."/>
            <person name="Wilson M."/>
            <person name="Piel J."/>
            <person name="Ashoor H."/>
            <person name="Bougouffa S."/>
            <person name="Bajic V.B."/>
            <person name="Ryu T."/>
            <person name="Ravasi T."/>
            <person name="Bayer T."/>
            <person name="Micklem G."/>
            <person name="Kim H."/>
            <person name="Bhak J."/>
            <person name="Lajeunesse T.C."/>
            <person name="Voolstra C.R."/>
        </authorList>
    </citation>
    <scope>NUCLEOTIDE SEQUENCE [LARGE SCALE GENOMIC DNA]</scope>
    <source>
        <strain evidence="4 5">CCMP2467</strain>
    </source>
</reference>
<dbReference type="Pfam" id="PF12796">
    <property type="entry name" value="Ank_2"/>
    <property type="match status" value="1"/>
</dbReference>
<evidence type="ECO:0000313" key="5">
    <source>
        <dbReference type="Proteomes" id="UP000186817"/>
    </source>
</evidence>
<keyword evidence="2 3" id="KW-0040">ANK repeat</keyword>
<gene>
    <name evidence="4" type="primary">ANK2</name>
    <name evidence="4" type="ORF">AK812_SmicGene20443</name>
</gene>
<dbReference type="PANTHER" id="PTHR24166:SF48">
    <property type="entry name" value="PROTEIN VAPYRIN"/>
    <property type="match status" value="1"/>
</dbReference>
<evidence type="ECO:0000313" key="4">
    <source>
        <dbReference type="EMBL" id="OLP97249.1"/>
    </source>
</evidence>
<accession>A0A1Q9DPZ6</accession>
<dbReference type="InterPro" id="IPR002110">
    <property type="entry name" value="Ankyrin_rpt"/>
</dbReference>
<dbReference type="PROSITE" id="PS50297">
    <property type="entry name" value="ANK_REP_REGION"/>
    <property type="match status" value="1"/>
</dbReference>
<dbReference type="SUPFAM" id="SSF48403">
    <property type="entry name" value="Ankyrin repeat"/>
    <property type="match status" value="1"/>
</dbReference>
<comment type="caution">
    <text evidence="4">The sequence shown here is derived from an EMBL/GenBank/DDBJ whole genome shotgun (WGS) entry which is preliminary data.</text>
</comment>
<dbReference type="PROSITE" id="PS50088">
    <property type="entry name" value="ANK_REPEAT"/>
    <property type="match status" value="1"/>
</dbReference>
<sequence length="204" mass="21940">MPGTLRRETLSKRRFLHSRMRLALMVVASGKQRFAPLVYGVRYASPAALFRLFHAAQLLRAKDALRLLRLAATRAGALEAGLLEMGEDMLPHHAKVLSSALRGGLDSAAPAQVIHVAAGLGNCSVVSRAVSMGQAVNSTCRLRGETSAMLAAAGGHVEVLRWLLRAKADLSLRARDGSTALRCAQRCGQKEVVRLLEDPLSRLA</sequence>
<dbReference type="EMBL" id="LSRX01000441">
    <property type="protein sequence ID" value="OLP97249.1"/>
    <property type="molecule type" value="Genomic_DNA"/>
</dbReference>
<protein>
    <submittedName>
        <fullName evidence="4">Ankyrin-2</fullName>
    </submittedName>
</protein>
<evidence type="ECO:0000256" key="2">
    <source>
        <dbReference type="ARBA" id="ARBA00023043"/>
    </source>
</evidence>
<name>A0A1Q9DPZ6_SYMMI</name>
<dbReference type="PANTHER" id="PTHR24166">
    <property type="entry name" value="ROLLING PEBBLES, ISOFORM B"/>
    <property type="match status" value="1"/>
</dbReference>
<evidence type="ECO:0000256" key="1">
    <source>
        <dbReference type="ARBA" id="ARBA00022737"/>
    </source>
</evidence>
<evidence type="ECO:0000256" key="3">
    <source>
        <dbReference type="PROSITE-ProRule" id="PRU00023"/>
    </source>
</evidence>
<feature type="repeat" description="ANK" evidence="3">
    <location>
        <begin position="143"/>
        <end position="175"/>
    </location>
</feature>
<keyword evidence="1" id="KW-0677">Repeat</keyword>
<organism evidence="4 5">
    <name type="scientific">Symbiodinium microadriaticum</name>
    <name type="common">Dinoflagellate</name>
    <name type="synonym">Zooxanthella microadriatica</name>
    <dbReference type="NCBI Taxonomy" id="2951"/>
    <lineage>
        <taxon>Eukaryota</taxon>
        <taxon>Sar</taxon>
        <taxon>Alveolata</taxon>
        <taxon>Dinophyceae</taxon>
        <taxon>Suessiales</taxon>
        <taxon>Symbiodiniaceae</taxon>
        <taxon>Symbiodinium</taxon>
    </lineage>
</organism>
<proteinExistence type="predicted"/>
<dbReference type="AlphaFoldDB" id="A0A1Q9DPZ6"/>
<dbReference type="OrthoDB" id="10071877at2759"/>
<dbReference type="InterPro" id="IPR050889">
    <property type="entry name" value="Dendritic_Spine_Reg/Scaffold"/>
</dbReference>